<evidence type="ECO:0000313" key="6">
    <source>
        <dbReference type="Proteomes" id="UP001501920"/>
    </source>
</evidence>
<keyword evidence="6" id="KW-1185">Reference proteome</keyword>
<dbReference type="STRING" id="42514.ENSPNAP00000019402"/>
<dbReference type="InterPro" id="IPR045058">
    <property type="entry name" value="GIMA/IAN/Toc"/>
</dbReference>
<dbReference type="InterPro" id="IPR027417">
    <property type="entry name" value="P-loop_NTPase"/>
</dbReference>
<feature type="domain" description="AIG1-type G" evidence="4">
    <location>
        <begin position="312"/>
        <end position="504"/>
    </location>
</feature>
<keyword evidence="3" id="KW-0342">GTP-binding</keyword>
<dbReference type="PANTHER" id="PTHR10903">
    <property type="entry name" value="GTPASE, IMAP FAMILY MEMBER-RELATED"/>
    <property type="match status" value="1"/>
</dbReference>
<evidence type="ECO:0000256" key="1">
    <source>
        <dbReference type="ARBA" id="ARBA00008535"/>
    </source>
</evidence>
<feature type="domain" description="AIG1-type G" evidence="4">
    <location>
        <begin position="41"/>
        <end position="222"/>
    </location>
</feature>
<dbReference type="PANTHER" id="PTHR10903:SF170">
    <property type="entry name" value="GTPASE IMAP FAMILY MEMBER 7"/>
    <property type="match status" value="1"/>
</dbReference>
<reference evidence="5" key="3">
    <citation type="submission" date="2025-09" db="UniProtKB">
        <authorList>
            <consortium name="Ensembl"/>
        </authorList>
    </citation>
    <scope>IDENTIFICATION</scope>
</reference>
<sequence>MPSWSGLTHFSWRRILYALYPFSSCFRSTGSTDEPQEISDLRIVLLGKNSSEISRAGNSILNRDAFDAEAPPPSIEQHSERARGNVEGRYITLINTPHLFDPDLSVYQITVRIKECMSLCSPGPHGVVLVLQPDDFTEKDNIRMDHILSSLSEEAHKYTLVLTTQNKDTGASAGPVQENIIQKVITKYRNRHLELSNCCHASFVEMIERIVEENRGSLNCQEFEEAPIFLEPKRSERKTEVEHYYHREGLRQEEAELQEYDLTELEEHEETTQLHSNGYDQTEQLWFEDDLPKQKKSRTLLSKHFSASKPRLNIVLLGSEHKAKTSISKLLLGKKFSTPHQRVKQKSSSLCVKKEREVCGCLVTLVEMPALYNTQFSEEEVMQKAFHCVSVCDPGVHAFLIVISEDRLTDEDKGEIEMIQRIFSSRLNKNTIVLISQQPQSKELDDDVKTVIKAFGGQFKFVDSETDATQLIKCLKVLHKESRGSLYTMDMYVEAQVETQLKYKREIENLRHKISDFTL</sequence>
<evidence type="ECO:0000259" key="4">
    <source>
        <dbReference type="Pfam" id="PF04548"/>
    </source>
</evidence>
<evidence type="ECO:0000256" key="3">
    <source>
        <dbReference type="ARBA" id="ARBA00023134"/>
    </source>
</evidence>
<evidence type="ECO:0000313" key="5">
    <source>
        <dbReference type="Ensembl" id="ENSPNAP00000019402.2"/>
    </source>
</evidence>
<protein>
    <recommendedName>
        <fullName evidence="4">AIG1-type G domain-containing protein</fullName>
    </recommendedName>
</protein>
<keyword evidence="2" id="KW-0547">Nucleotide-binding</keyword>
<comment type="similarity">
    <text evidence="1">Belongs to the TRAFAC class TrmE-Era-EngA-EngB-Septin-like GTPase superfamily. AIG1/Toc34/Toc159-like paraseptin GTPase family. IAN subfamily.</text>
</comment>
<accession>A0A3B4D4X7</accession>
<dbReference type="Ensembl" id="ENSPNAT00000029176.2">
    <property type="protein sequence ID" value="ENSPNAP00000019402.2"/>
    <property type="gene ID" value="ENSPNAG00000025964.2"/>
</dbReference>
<reference evidence="5" key="2">
    <citation type="submission" date="2025-08" db="UniProtKB">
        <authorList>
            <consortium name="Ensembl"/>
        </authorList>
    </citation>
    <scope>IDENTIFICATION</scope>
</reference>
<evidence type="ECO:0000256" key="2">
    <source>
        <dbReference type="ARBA" id="ARBA00022741"/>
    </source>
</evidence>
<dbReference type="GeneTree" id="ENSGT01150000286992"/>
<dbReference type="SUPFAM" id="SSF52540">
    <property type="entry name" value="P-loop containing nucleoside triphosphate hydrolases"/>
    <property type="match status" value="2"/>
</dbReference>
<dbReference type="Proteomes" id="UP001501920">
    <property type="component" value="Chromosome 1"/>
</dbReference>
<reference evidence="5 6" key="1">
    <citation type="submission" date="2020-10" db="EMBL/GenBank/DDBJ databases">
        <title>Pygocentrus nattereri (red-bellied piranha) genome, fPygNat1, primary haplotype.</title>
        <authorList>
            <person name="Myers G."/>
            <person name="Meyer A."/>
            <person name="Karagic N."/>
            <person name="Pippel M."/>
            <person name="Winkler S."/>
            <person name="Tracey A."/>
            <person name="Wood J."/>
            <person name="Formenti G."/>
            <person name="Howe K."/>
            <person name="Fedrigo O."/>
            <person name="Jarvis E.D."/>
        </authorList>
    </citation>
    <scope>NUCLEOTIDE SEQUENCE [LARGE SCALE GENOMIC DNA]</scope>
</reference>
<organism evidence="5 6">
    <name type="scientific">Pygocentrus nattereri</name>
    <name type="common">Red-bellied piranha</name>
    <dbReference type="NCBI Taxonomy" id="42514"/>
    <lineage>
        <taxon>Eukaryota</taxon>
        <taxon>Metazoa</taxon>
        <taxon>Chordata</taxon>
        <taxon>Craniata</taxon>
        <taxon>Vertebrata</taxon>
        <taxon>Euteleostomi</taxon>
        <taxon>Actinopterygii</taxon>
        <taxon>Neopterygii</taxon>
        <taxon>Teleostei</taxon>
        <taxon>Ostariophysi</taxon>
        <taxon>Characiformes</taxon>
        <taxon>Characoidei</taxon>
        <taxon>Pygocentrus</taxon>
    </lineage>
</organism>
<name>A0A3B4D4X7_PYGNA</name>
<proteinExistence type="inferred from homology"/>
<dbReference type="InterPro" id="IPR006703">
    <property type="entry name" value="G_AIG1"/>
</dbReference>
<dbReference type="AlphaFoldDB" id="A0A3B4D4X7"/>
<dbReference type="GO" id="GO:0005525">
    <property type="term" value="F:GTP binding"/>
    <property type="evidence" value="ECO:0007669"/>
    <property type="project" value="UniProtKB-KW"/>
</dbReference>
<dbReference type="Pfam" id="PF04548">
    <property type="entry name" value="AIG1"/>
    <property type="match status" value="2"/>
</dbReference>
<dbReference type="Gene3D" id="3.40.50.300">
    <property type="entry name" value="P-loop containing nucleotide triphosphate hydrolases"/>
    <property type="match status" value="2"/>
</dbReference>